<dbReference type="EMBL" id="SKCS01001398">
    <property type="protein sequence ID" value="TNN04583.1"/>
    <property type="molecule type" value="Genomic_DNA"/>
</dbReference>
<evidence type="ECO:0000313" key="2">
    <source>
        <dbReference type="Proteomes" id="UP000311919"/>
    </source>
</evidence>
<reference evidence="1 2" key="1">
    <citation type="submission" date="2019-03" db="EMBL/GenBank/DDBJ databases">
        <title>An improved genome assembly of the fluke Schistosoma japonicum.</title>
        <authorList>
            <person name="Hu W."/>
            <person name="Luo F."/>
            <person name="Yin M."/>
            <person name="Mo X."/>
            <person name="Sun C."/>
            <person name="Wu Q."/>
            <person name="Zhu B."/>
            <person name="Xiang M."/>
            <person name="Wang J."/>
            <person name="Wang Y."/>
            <person name="Zhang T."/>
            <person name="Xu B."/>
            <person name="Zheng H."/>
            <person name="Feng Z."/>
        </authorList>
    </citation>
    <scope>NUCLEOTIDE SEQUENCE [LARGE SCALE GENOMIC DNA]</scope>
    <source>
        <strain evidence="1">HuSjv2</strain>
        <tissue evidence="1">Worms</tissue>
    </source>
</reference>
<gene>
    <name evidence="1" type="ORF">EWB00_001457</name>
</gene>
<dbReference type="AlphaFoldDB" id="A0A4Z2CJY0"/>
<dbReference type="Proteomes" id="UP000311919">
    <property type="component" value="Unassembled WGS sequence"/>
</dbReference>
<evidence type="ECO:0000313" key="1">
    <source>
        <dbReference type="EMBL" id="TNN04583.1"/>
    </source>
</evidence>
<comment type="caution">
    <text evidence="1">The sequence shown here is derived from an EMBL/GenBank/DDBJ whole genome shotgun (WGS) entry which is preliminary data.</text>
</comment>
<keyword evidence="2" id="KW-1185">Reference proteome</keyword>
<organism evidence="1 2">
    <name type="scientific">Schistosoma japonicum</name>
    <name type="common">Blood fluke</name>
    <dbReference type="NCBI Taxonomy" id="6182"/>
    <lineage>
        <taxon>Eukaryota</taxon>
        <taxon>Metazoa</taxon>
        <taxon>Spiralia</taxon>
        <taxon>Lophotrochozoa</taxon>
        <taxon>Platyhelminthes</taxon>
        <taxon>Trematoda</taxon>
        <taxon>Digenea</taxon>
        <taxon>Strigeidida</taxon>
        <taxon>Schistosomatoidea</taxon>
        <taxon>Schistosomatidae</taxon>
        <taxon>Schistosoma</taxon>
    </lineage>
</organism>
<protein>
    <submittedName>
        <fullName evidence="1">Uncharacterized protein</fullName>
    </submittedName>
</protein>
<proteinExistence type="predicted"/>
<name>A0A4Z2CJY0_SCHJA</name>
<accession>A0A4Z2CJY0</accession>
<sequence length="67" mass="7833">MLRYNFSPTGIATTYLEERMWRNWKAHVTGGNTKHYVPELWRLNGKMIRCSKPGGNRKILSQPDTQP</sequence>